<dbReference type="Pfam" id="PF00916">
    <property type="entry name" value="Sulfate_transp"/>
    <property type="match status" value="1"/>
</dbReference>
<comment type="function">
    <text evidence="7">High affinity uptake of sulfate into the cell.</text>
</comment>
<feature type="region of interest" description="Disordered" evidence="8">
    <location>
        <begin position="565"/>
        <end position="591"/>
    </location>
</feature>
<sequence length="766" mass="83366">MTSVIKRRLRKIVGIDENAPPVVSVSDWISQNERGVLPAVTAYVRSLFPFIEWLPRYNLTWLVSDLVAGITVGMVLVPQSLSYAVLANLPSEYGLYASFIGVLTYAFFATSKDVSIGPVAVMSLQTGIVVNSVVDKLGDKYTKPQIAVCLAFICGFIVLAIGLLRVGWIVEFIPQPAVSGFMTGSAINIAAGQVPAMLGLAKRLNTRAPTYDVIINTLRNLPNCTLDAGFGIPALVTLYGIKWGMQWLGNKYPRYSRATFFAGTFRHAFVIIIFTIISWRVNSGYATPRIALVGMVPSGLRAIGQPRITSELIGAMGGDLPVSTIILLLEHISIAKSFGRLNGYKINPNQELIAIGVNNTLGSLFGAYPSTGSFSRSALKSKSGVRTPAAGIATGVVVIIALYAVAPAFYFIPNAALSALIIHAVADLVASPKQSFAFWRVSPLEYIIFVGAVLWSIFYSIESGIYWSLATSVVLLLVRLARPKGHFLGRVRIQPENPEYGGPRDVYVSLEGDKGAIMDVNVEPPPPGVIIYRFEESFLYPNASYINDRIVEYVKAHTRRGKDYSQISAGDRPWNDPGPKNGDEAEQEVQRTRPLARAVILDFTAVANIDTTGVQNLIDTKKEVEKWADRRVDFHFCGILSPWTRRALVAGGFGQGKRRDGTNLEIAPVVKHGGDVSSPQTNMRDRSYEASGSNTPVNDEDSESYKQEKKSQDSSETDLEAGRGVEATAGSGRNSQHTVPLILDACPMFHIDLSDALASIDLSRHT</sequence>
<feature type="transmembrane region" description="Helical" evidence="9">
    <location>
        <begin position="116"/>
        <end position="134"/>
    </location>
</feature>
<accession>A0AA38HDH2</accession>
<feature type="transmembrane region" description="Helical" evidence="9">
    <location>
        <begin position="464"/>
        <end position="482"/>
    </location>
</feature>
<dbReference type="PANTHER" id="PTHR11814">
    <property type="entry name" value="SULFATE TRANSPORTER"/>
    <property type="match status" value="1"/>
</dbReference>
<evidence type="ECO:0000256" key="1">
    <source>
        <dbReference type="ARBA" id="ARBA00004141"/>
    </source>
</evidence>
<evidence type="ECO:0000256" key="6">
    <source>
        <dbReference type="ARBA" id="ARBA00023136"/>
    </source>
</evidence>
<keyword evidence="5 9" id="KW-1133">Transmembrane helix</keyword>
<keyword evidence="4 9" id="KW-0812">Transmembrane</keyword>
<keyword evidence="3" id="KW-0813">Transport</keyword>
<dbReference type="GO" id="GO:0016020">
    <property type="term" value="C:membrane"/>
    <property type="evidence" value="ECO:0007669"/>
    <property type="project" value="UniProtKB-SubCell"/>
</dbReference>
<comment type="caution">
    <text evidence="11">The sequence shown here is derived from an EMBL/GenBank/DDBJ whole genome shotgun (WGS) entry which is preliminary data.</text>
</comment>
<feature type="transmembrane region" description="Helical" evidence="9">
    <location>
        <begin position="146"/>
        <end position="168"/>
    </location>
</feature>
<dbReference type="Proteomes" id="UP001164286">
    <property type="component" value="Unassembled WGS sequence"/>
</dbReference>
<dbReference type="InterPro" id="IPR001902">
    <property type="entry name" value="SLC26A/SulP_fam"/>
</dbReference>
<dbReference type="InterPro" id="IPR011547">
    <property type="entry name" value="SLC26A/SulP_dom"/>
</dbReference>
<feature type="transmembrane region" description="Helical" evidence="9">
    <location>
        <begin position="93"/>
        <end position="110"/>
    </location>
</feature>
<keyword evidence="6 9" id="KW-0472">Membrane</keyword>
<dbReference type="GeneID" id="77725277"/>
<feature type="domain" description="STAS" evidence="10">
    <location>
        <begin position="527"/>
        <end position="653"/>
    </location>
</feature>
<protein>
    <submittedName>
        <fullName evidence="11">Sulfate transporter family-domain-containing protein</fullName>
    </submittedName>
</protein>
<dbReference type="GO" id="GO:0015116">
    <property type="term" value="F:sulfate transmembrane transporter activity"/>
    <property type="evidence" value="ECO:0007669"/>
    <property type="project" value="UniProtKB-ARBA"/>
</dbReference>
<dbReference type="PROSITE" id="PS50801">
    <property type="entry name" value="STAS"/>
    <property type="match status" value="1"/>
</dbReference>
<reference evidence="11" key="1">
    <citation type="journal article" date="2022" name="G3 (Bethesda)">
        <title>High quality genome of the basidiomycete yeast Dioszegia hungarica PDD-24b-2 isolated from cloud water.</title>
        <authorList>
            <person name="Jarrige D."/>
            <person name="Haridas S."/>
            <person name="Bleykasten-Grosshans C."/>
            <person name="Joly M."/>
            <person name="Nadalig T."/>
            <person name="Sancelme M."/>
            <person name="Vuilleumier S."/>
            <person name="Grigoriev I.V."/>
            <person name="Amato P."/>
            <person name="Bringel F."/>
        </authorList>
    </citation>
    <scope>NUCLEOTIDE SEQUENCE</scope>
    <source>
        <strain evidence="11">PDD-24b-2</strain>
    </source>
</reference>
<feature type="transmembrane region" description="Helical" evidence="9">
    <location>
        <begin position="385"/>
        <end position="405"/>
    </location>
</feature>
<dbReference type="CDD" id="cd07042">
    <property type="entry name" value="STAS_SulP_like_sulfate_transporter"/>
    <property type="match status" value="1"/>
</dbReference>
<comment type="similarity">
    <text evidence="2">Belongs to the SLC26A/SulP transporter (TC 2.A.53) family.</text>
</comment>
<feature type="compositionally biased region" description="Basic and acidic residues" evidence="8">
    <location>
        <begin position="703"/>
        <end position="713"/>
    </location>
</feature>
<feature type="region of interest" description="Disordered" evidence="8">
    <location>
        <begin position="654"/>
        <end position="721"/>
    </location>
</feature>
<dbReference type="EMBL" id="JAKWFO010000001">
    <property type="protein sequence ID" value="KAI9639653.1"/>
    <property type="molecule type" value="Genomic_DNA"/>
</dbReference>
<evidence type="ECO:0000256" key="3">
    <source>
        <dbReference type="ARBA" id="ARBA00022448"/>
    </source>
</evidence>
<evidence type="ECO:0000259" key="10">
    <source>
        <dbReference type="PROSITE" id="PS50801"/>
    </source>
</evidence>
<evidence type="ECO:0000313" key="11">
    <source>
        <dbReference type="EMBL" id="KAI9639653.1"/>
    </source>
</evidence>
<evidence type="ECO:0000313" key="12">
    <source>
        <dbReference type="Proteomes" id="UP001164286"/>
    </source>
</evidence>
<name>A0AA38HDH2_9TREE</name>
<dbReference type="FunFam" id="3.30.750.24:FF:000046">
    <property type="entry name" value="Solute carrier family 26 (Sodium-independent sulfate anion transporter), member 11"/>
    <property type="match status" value="1"/>
</dbReference>
<proteinExistence type="inferred from homology"/>
<evidence type="ECO:0000256" key="4">
    <source>
        <dbReference type="ARBA" id="ARBA00022692"/>
    </source>
</evidence>
<feature type="transmembrane region" description="Helical" evidence="9">
    <location>
        <begin position="221"/>
        <end position="241"/>
    </location>
</feature>
<feature type="transmembrane region" description="Helical" evidence="9">
    <location>
        <begin position="437"/>
        <end position="458"/>
    </location>
</feature>
<dbReference type="NCBIfam" id="TIGR00815">
    <property type="entry name" value="sulP"/>
    <property type="match status" value="1"/>
</dbReference>
<organism evidence="11 12">
    <name type="scientific">Dioszegia hungarica</name>
    <dbReference type="NCBI Taxonomy" id="4972"/>
    <lineage>
        <taxon>Eukaryota</taxon>
        <taxon>Fungi</taxon>
        <taxon>Dikarya</taxon>
        <taxon>Basidiomycota</taxon>
        <taxon>Agaricomycotina</taxon>
        <taxon>Tremellomycetes</taxon>
        <taxon>Tremellales</taxon>
        <taxon>Bulleribasidiaceae</taxon>
        <taxon>Dioszegia</taxon>
    </lineage>
</organism>
<dbReference type="GO" id="GO:1902434">
    <property type="term" value="P:sulfate import across plasma membrane"/>
    <property type="evidence" value="ECO:0007669"/>
    <property type="project" value="UniProtKB-ARBA"/>
</dbReference>
<evidence type="ECO:0000256" key="5">
    <source>
        <dbReference type="ARBA" id="ARBA00022989"/>
    </source>
</evidence>
<evidence type="ECO:0000256" key="2">
    <source>
        <dbReference type="ARBA" id="ARBA00008692"/>
    </source>
</evidence>
<dbReference type="InterPro" id="IPR002645">
    <property type="entry name" value="STAS_dom"/>
</dbReference>
<dbReference type="AlphaFoldDB" id="A0AA38HDH2"/>
<evidence type="ECO:0000256" key="9">
    <source>
        <dbReference type="SAM" id="Phobius"/>
    </source>
</evidence>
<comment type="subcellular location">
    <subcellularLocation>
        <location evidence="1">Membrane</location>
        <topology evidence="1">Multi-pass membrane protein</topology>
    </subcellularLocation>
</comment>
<dbReference type="Gene3D" id="3.30.750.24">
    <property type="entry name" value="STAS domain"/>
    <property type="match status" value="1"/>
</dbReference>
<dbReference type="SUPFAM" id="SSF52091">
    <property type="entry name" value="SpoIIaa-like"/>
    <property type="match status" value="1"/>
</dbReference>
<dbReference type="RefSeq" id="XP_052949430.1">
    <property type="nucleotide sequence ID" value="XM_053086076.1"/>
</dbReference>
<feature type="transmembrane region" description="Helical" evidence="9">
    <location>
        <begin position="261"/>
        <end position="279"/>
    </location>
</feature>
<feature type="transmembrane region" description="Helical" evidence="9">
    <location>
        <begin position="180"/>
        <end position="200"/>
    </location>
</feature>
<evidence type="ECO:0000256" key="7">
    <source>
        <dbReference type="ARBA" id="ARBA00054315"/>
    </source>
</evidence>
<keyword evidence="12" id="KW-1185">Reference proteome</keyword>
<evidence type="ECO:0000256" key="8">
    <source>
        <dbReference type="SAM" id="MobiDB-lite"/>
    </source>
</evidence>
<dbReference type="InterPro" id="IPR036513">
    <property type="entry name" value="STAS_dom_sf"/>
</dbReference>
<dbReference type="Pfam" id="PF01740">
    <property type="entry name" value="STAS"/>
    <property type="match status" value="1"/>
</dbReference>
<gene>
    <name evidence="11" type="ORF">MKK02DRAFT_19325</name>
</gene>